<evidence type="ECO:0000313" key="1">
    <source>
        <dbReference type="EMBL" id="AHC15046.1"/>
    </source>
</evidence>
<proteinExistence type="predicted"/>
<evidence type="ECO:0008006" key="3">
    <source>
        <dbReference type="Google" id="ProtNLM"/>
    </source>
</evidence>
<name>V5WIS3_9SPIO</name>
<dbReference type="STRING" id="1307761.L21SP2_1661"/>
<dbReference type="HOGENOM" id="CLU_302044_0_0_12"/>
<dbReference type="SUPFAM" id="SSF48452">
    <property type="entry name" value="TPR-like"/>
    <property type="match status" value="1"/>
</dbReference>
<reference evidence="1 2" key="1">
    <citation type="journal article" date="2015" name="Stand. Genomic Sci.">
        <title>Complete genome sequence and description of Salinispira pacifica gen. nov., sp. nov., a novel spirochaete isolated form a hypersaline microbial mat.</title>
        <authorList>
            <person name="Ben Hania W."/>
            <person name="Joseph M."/>
            <person name="Schumann P."/>
            <person name="Bunk B."/>
            <person name="Fiebig A."/>
            <person name="Sproer C."/>
            <person name="Klenk H.P."/>
            <person name="Fardeau M.L."/>
            <person name="Spring S."/>
        </authorList>
    </citation>
    <scope>NUCLEOTIDE SEQUENCE [LARGE SCALE GENOMIC DNA]</scope>
    <source>
        <strain evidence="1 2">L21-RPul-D2</strain>
    </source>
</reference>
<accession>V5WIS3</accession>
<protein>
    <recommendedName>
        <fullName evidence="3">MalT-like TPR region domain-containing protein</fullName>
    </recommendedName>
</protein>
<dbReference type="eggNOG" id="COG0457">
    <property type="taxonomic scope" value="Bacteria"/>
</dbReference>
<dbReference type="EMBL" id="CP006939">
    <property type="protein sequence ID" value="AHC15046.1"/>
    <property type="molecule type" value="Genomic_DNA"/>
</dbReference>
<dbReference type="eggNOG" id="COG1474">
    <property type="taxonomic scope" value="Bacteria"/>
</dbReference>
<dbReference type="RefSeq" id="WP_024267966.1">
    <property type="nucleotide sequence ID" value="NC_023035.1"/>
</dbReference>
<dbReference type="Gene3D" id="1.25.40.10">
    <property type="entry name" value="Tetratricopeptide repeat domain"/>
    <property type="match status" value="1"/>
</dbReference>
<evidence type="ECO:0000313" key="2">
    <source>
        <dbReference type="Proteomes" id="UP000018680"/>
    </source>
</evidence>
<gene>
    <name evidence="1" type="ORF">L21SP2_1661</name>
</gene>
<dbReference type="AlphaFoldDB" id="V5WIS3"/>
<organism evidence="1 2">
    <name type="scientific">Salinispira pacifica</name>
    <dbReference type="NCBI Taxonomy" id="1307761"/>
    <lineage>
        <taxon>Bacteria</taxon>
        <taxon>Pseudomonadati</taxon>
        <taxon>Spirochaetota</taxon>
        <taxon>Spirochaetia</taxon>
        <taxon>Spirochaetales</taxon>
        <taxon>Spirochaetaceae</taxon>
        <taxon>Salinispira</taxon>
    </lineage>
</organism>
<dbReference type="InterPro" id="IPR011990">
    <property type="entry name" value="TPR-like_helical_dom_sf"/>
</dbReference>
<keyword evidence="2" id="KW-1185">Reference proteome</keyword>
<sequence>MYYILFDIHHISQLKQIMPETVAELRNTLIQDCDRWGFTPVDHPDLYLFKHPQLSPGEHEPLIRAIFQARDDLTGYDDDLNGYSIIVEAVDDGDDIFSIIPALTGSLRERNGLYLGPKASKLLSRALIGEQYRGLWKIIDKREREDQDLGTASDFAISREFMETLFNTIEEWMNGEKSPGELRISGTETQGIHLLGRKIIQRLTNPDAQGKIPFQVIQQPGDFFPSLVASLDISDLSWVQPFLNETERMVWREKLFSITRYRLDPELGRRDIPRPPEEPWNDMQIIFQIYLRAYARWARGGGNSPLVIIHFRREMADWELRFLKLLMDSLQRESRLLWFLTGEPEFLPSQDLSRDCRKLQLESHSQSDVTRLIREQNLDDSPLEPSYLMSMTRGDALPLFHFINDFEYYSQLLPSRLKTYGSQMVDTRTGIMLRALERLDFENREVLYVLTLAGTCFSREQLFKLFEERGKTRTRVTQIIKDLQASGFLIYEQIHNTVFQDSLQHIAYTLGDVKQEYINKIVSALSNGTNGIPLTEDGIAILVEYSLRQRNGNPAPQLYRHLQTLLNCKLYVEFRRLISMLEHRPNFSDPARLLKAQYALDRGEFHKGLIPSEYPENLLWKAEWQLLQSLAFLKEREFQHAKQYSKEAIISFQQQEDSPGLSSANTVFGYLHLRQRKHQEAFHYFTIAERHAGVSPNDLNRMYARFLPALSDFTEGKYSRVRKELEGEEGLLAQFAGNAAHSWYAVAAFLISRTYFALGLYEKCYTLLSRILNSLSGDRWVQIRRVFYAWMARSLNYMGSYEAGRAILENLPQSLETNLFYAESCIIRGEFEDALDRLKEPGAEGEMQYPTSILFPWNSGFSWVEDMFVDDLSQDSVLWNLYYGMRSYAQGMMGETEESIRGFHWLTRQKKILSSDPHESTILYWYAGILERSREDEGEDRLTLLGKAVKALQERSSRIEEPADKREYLKNVVWNRELLEKAKRHNLV</sequence>
<dbReference type="KEGG" id="slr:L21SP2_1661"/>
<dbReference type="Proteomes" id="UP000018680">
    <property type="component" value="Chromosome"/>
</dbReference>
<dbReference type="OrthoDB" id="366031at2"/>